<evidence type="ECO:0000313" key="6">
    <source>
        <dbReference type="Proteomes" id="UP000054302"/>
    </source>
</evidence>
<dbReference type="Proteomes" id="UP000054302">
    <property type="component" value="Unassembled WGS sequence"/>
</dbReference>
<feature type="compositionally biased region" description="Basic and acidic residues" evidence="2">
    <location>
        <begin position="1"/>
        <end position="20"/>
    </location>
</feature>
<dbReference type="STRING" id="212818.A0A0D1Z2W0"/>
<gene>
    <name evidence="5" type="ORF">PV10_07961</name>
</gene>
<dbReference type="InterPro" id="IPR000742">
    <property type="entry name" value="EGF"/>
</dbReference>
<evidence type="ECO:0000256" key="3">
    <source>
        <dbReference type="SAM" id="Phobius"/>
    </source>
</evidence>
<dbReference type="HOGENOM" id="CLU_009769_1_0_1"/>
<organism evidence="5 6">
    <name type="scientific">Exophiala mesophila</name>
    <name type="common">Black yeast-like fungus</name>
    <dbReference type="NCBI Taxonomy" id="212818"/>
    <lineage>
        <taxon>Eukaryota</taxon>
        <taxon>Fungi</taxon>
        <taxon>Dikarya</taxon>
        <taxon>Ascomycota</taxon>
        <taxon>Pezizomycotina</taxon>
        <taxon>Eurotiomycetes</taxon>
        <taxon>Chaetothyriomycetidae</taxon>
        <taxon>Chaetothyriales</taxon>
        <taxon>Herpotrichiellaceae</taxon>
        <taxon>Exophiala</taxon>
    </lineage>
</organism>
<dbReference type="PROSITE" id="PS50026">
    <property type="entry name" value="EGF_3"/>
    <property type="match status" value="1"/>
</dbReference>
<evidence type="ECO:0000313" key="5">
    <source>
        <dbReference type="EMBL" id="KIV88264.1"/>
    </source>
</evidence>
<dbReference type="CDD" id="cd00054">
    <property type="entry name" value="EGF_CA"/>
    <property type="match status" value="1"/>
</dbReference>
<evidence type="ECO:0000256" key="2">
    <source>
        <dbReference type="SAM" id="MobiDB-lite"/>
    </source>
</evidence>
<dbReference type="VEuPathDB" id="FungiDB:PV10_07961"/>
<name>A0A0D1Z2W0_EXOME</name>
<feature type="compositionally biased region" description="Low complexity" evidence="2">
    <location>
        <begin position="683"/>
        <end position="723"/>
    </location>
</feature>
<feature type="disulfide bond" evidence="1">
    <location>
        <begin position="526"/>
        <end position="535"/>
    </location>
</feature>
<feature type="region of interest" description="Disordered" evidence="2">
    <location>
        <begin position="677"/>
        <end position="727"/>
    </location>
</feature>
<keyword evidence="1" id="KW-0245">EGF-like domain</keyword>
<feature type="compositionally biased region" description="Basic and acidic residues" evidence="2">
    <location>
        <begin position="178"/>
        <end position="188"/>
    </location>
</feature>
<dbReference type="OMA" id="TCSCICT"/>
<dbReference type="AlphaFoldDB" id="A0A0D1Z2W0"/>
<dbReference type="GeneID" id="27325806"/>
<evidence type="ECO:0000256" key="1">
    <source>
        <dbReference type="PROSITE-ProRule" id="PRU00076"/>
    </source>
</evidence>
<evidence type="ECO:0000259" key="4">
    <source>
        <dbReference type="PROSITE" id="PS50026"/>
    </source>
</evidence>
<proteinExistence type="predicted"/>
<feature type="transmembrane region" description="Helical" evidence="3">
    <location>
        <begin position="463"/>
        <end position="490"/>
    </location>
</feature>
<dbReference type="EMBL" id="KN847525">
    <property type="protein sequence ID" value="KIV88264.1"/>
    <property type="molecule type" value="Genomic_DNA"/>
</dbReference>
<feature type="domain" description="EGF-like" evidence="4">
    <location>
        <begin position="499"/>
        <end position="536"/>
    </location>
</feature>
<dbReference type="PROSITE" id="PS00022">
    <property type="entry name" value="EGF_1"/>
    <property type="match status" value="1"/>
</dbReference>
<keyword evidence="1" id="KW-1015">Disulfide bond</keyword>
<dbReference type="PANTHER" id="PTHR17178">
    <property type="entry name" value="SECRETORY GRANULE PROTEOGLYCAN CORE PROTEIN"/>
    <property type="match status" value="1"/>
</dbReference>
<dbReference type="RefSeq" id="XP_016219838.1">
    <property type="nucleotide sequence ID" value="XM_016372927.1"/>
</dbReference>
<comment type="caution">
    <text evidence="1">Lacks conserved residue(s) required for the propagation of feature annotation.</text>
</comment>
<accession>A0A0D1Z2W0</accession>
<feature type="compositionally biased region" description="Polar residues" evidence="2">
    <location>
        <begin position="113"/>
        <end position="139"/>
    </location>
</feature>
<keyword evidence="3" id="KW-1133">Transmembrane helix</keyword>
<feature type="compositionally biased region" description="Pro residues" evidence="2">
    <location>
        <begin position="49"/>
        <end position="59"/>
    </location>
</feature>
<feature type="region of interest" description="Disordered" evidence="2">
    <location>
        <begin position="1"/>
        <end position="237"/>
    </location>
</feature>
<reference evidence="5 6" key="1">
    <citation type="submission" date="2015-01" db="EMBL/GenBank/DDBJ databases">
        <title>The Genome Sequence of Exophiala mesophila CBS40295.</title>
        <authorList>
            <consortium name="The Broad Institute Genomics Platform"/>
            <person name="Cuomo C."/>
            <person name="de Hoog S."/>
            <person name="Gorbushina A."/>
            <person name="Stielow B."/>
            <person name="Teixiera M."/>
            <person name="Abouelleil A."/>
            <person name="Chapman S.B."/>
            <person name="Priest M."/>
            <person name="Young S.K."/>
            <person name="Wortman J."/>
            <person name="Nusbaum C."/>
            <person name="Birren B."/>
        </authorList>
    </citation>
    <scope>NUCLEOTIDE SEQUENCE [LARGE SCALE GENOMIC DNA]</scope>
    <source>
        <strain evidence="5 6">CBS 40295</strain>
    </source>
</reference>
<protein>
    <recommendedName>
        <fullName evidence="4">EGF-like domain-containing protein</fullName>
    </recommendedName>
</protein>
<keyword evidence="3" id="KW-0472">Membrane</keyword>
<feature type="region of interest" description="Disordered" evidence="2">
    <location>
        <begin position="262"/>
        <end position="288"/>
    </location>
</feature>
<dbReference type="PROSITE" id="PS01186">
    <property type="entry name" value="EGF_2"/>
    <property type="match status" value="1"/>
</dbReference>
<dbReference type="OrthoDB" id="283575at2759"/>
<keyword evidence="3" id="KW-0812">Transmembrane</keyword>
<dbReference type="PANTHER" id="PTHR17178:SF0">
    <property type="entry name" value="SERGLYCIN"/>
    <property type="match status" value="1"/>
</dbReference>
<keyword evidence="6" id="KW-1185">Reference proteome</keyword>
<sequence length="810" mass="86788">MDRPSNRREDSQKNNTDNRFHYPQYKPSKMTPQPQPSPYSQASQYSQFPPHPSVRPPPGVKLTARQVPAGVGVAPTPTRGDTRERSPPQRSNGDGILVQDFRFPVARPPVPYTGSSTIRQSPGHQSPGRNANTHESYMSSVIGDFVTPGTTPGSRSRGWPTPRRYSGSVYAESEALGADERYQHDVSLEKSPPSSPEPSPQVLRQASVGKRARPAVTTIKTRSSHAEHDPSGEAIPPVSRNAAMAALSAAIAAGVGKAPIDIRSETPGSRSYTPVRMPFDSSPPGSPNADREFLRTPITPTTVASTMVLAPKPGSSHSGKSTNALLGLGIEQPSMSNKIPPNRRPPKLDIDAVREAENRGSTTSLSDLIKRATRLAANLDKGRTASRLGMLDMFGSQEKLNGNNRQSTMSDMISAFPAPAAGNTPTNRGDTQWPLGEKGEACASTTDMSKPTNQRRKCCGLSLPVFIVILIVVVVLIAAAVLVPIFLILVPRQQRQADALSQCAASFPCRNGGMSIVSNDSCMCVCSGGFIGSQCTTTGNAADCTTLTLNQDNVEYTNATVGRSLVPVLSPQNRFGVPLNVSTILSLISNKDLTCSSVNSLVNFNSTVVNQDRRAKRFIILPGWGPRVQDELPASEVRPAPPKITDRAAYAGNLRLERRQDGVTVGTSNGIVFQATSSTLDGDTSSPTTAESSTATSLDTAAPTDTPTSTSSNGPDDTDTPSPVISNNMTDEQMEFAQVVVMYVFQESRAVSVAVNAQQEIETFFALRNVTSSDETDLDVTLKYDDVQLTAKFGEFDLLFANSTKVNSRR</sequence>
<feature type="compositionally biased region" description="Low complexity" evidence="2">
    <location>
        <begin position="38"/>
        <end position="48"/>
    </location>
</feature>